<dbReference type="EMBL" id="WOWB01000009">
    <property type="protein sequence ID" value="NLV08316.1"/>
    <property type="molecule type" value="Genomic_DNA"/>
</dbReference>
<keyword evidence="1" id="KW-0812">Transmembrane</keyword>
<dbReference type="AlphaFoldDB" id="A0A0M9AIQ8"/>
<dbReference type="EMBL" id="LIUF01000011">
    <property type="protein sequence ID" value="KOX91441.1"/>
    <property type="molecule type" value="Genomic_DNA"/>
</dbReference>
<feature type="transmembrane region" description="Helical" evidence="1">
    <location>
        <begin position="127"/>
        <end position="147"/>
    </location>
</feature>
<protein>
    <submittedName>
        <fullName evidence="2">Uncharacterized protein</fullName>
    </submittedName>
</protein>
<dbReference type="Proteomes" id="UP000610611">
    <property type="component" value="Unassembled WGS sequence"/>
</dbReference>
<evidence type="ECO:0000256" key="1">
    <source>
        <dbReference type="SAM" id="Phobius"/>
    </source>
</evidence>
<accession>A0A0M9AIQ8</accession>
<name>A0A0M9AIQ8_9EURY</name>
<dbReference type="RefSeq" id="WP_053969578.1">
    <property type="nucleotide sequence ID" value="NZ_LIUF01000011.1"/>
</dbReference>
<feature type="transmembrane region" description="Helical" evidence="1">
    <location>
        <begin position="159"/>
        <end position="183"/>
    </location>
</feature>
<proteinExistence type="predicted"/>
<reference evidence="2 4" key="1">
    <citation type="submission" date="2015-08" db="EMBL/GenBank/DDBJ databases">
        <title>Genomes of Isolates from Cabo Rojo, PR.</title>
        <authorList>
            <person name="Sanchez-Nieves R.L."/>
            <person name="Montalvo-Rodriguez R."/>
        </authorList>
    </citation>
    <scope>NUCLEOTIDE SEQUENCE [LARGE SCALE GENOMIC DNA]</scope>
    <source>
        <strain evidence="2 4">SL3</strain>
    </source>
</reference>
<evidence type="ECO:0000313" key="4">
    <source>
        <dbReference type="Proteomes" id="UP000037729"/>
    </source>
</evidence>
<dbReference type="OrthoDB" id="189973at2157"/>
<keyword evidence="1" id="KW-0472">Membrane</keyword>
<reference evidence="3" key="2">
    <citation type="submission" date="2019-12" db="EMBL/GenBank/DDBJ databases">
        <title>The whole-genome sequencing of Haloarcula japonica strain pws8.</title>
        <authorList>
            <person name="Verma D.K."/>
            <person name="Gopal K."/>
            <person name="Prasad E.S."/>
        </authorList>
    </citation>
    <scope>NUCLEOTIDE SEQUENCE</scope>
    <source>
        <strain evidence="3">Pws8</strain>
    </source>
</reference>
<sequence length="222" mass="24831">MNDSESAPPAQKVTKDEIIAVIDQICEKRGQPVVRLDDIVEVESIPVGKQAIKNHLDELEEMGRVRFLQYGQKGVWWIPANSDVQSDTDVGVINWENIDANEIPHSVLAELPEFQDQTYWEHASDTWGTVGVGAFFLMFVGVIAEILRQNLSLQLGADAAGFFSVVIVGALSVGLLSLVLVFLMRIMQWLENQGVLDGNRGIYQTAKHESSRWIRDRLPDTE</sequence>
<dbReference type="Proteomes" id="UP000037729">
    <property type="component" value="Unassembled WGS sequence"/>
</dbReference>
<gene>
    <name evidence="2" type="ORF">AMS69_18885</name>
    <name evidence="3" type="ORF">GOC83_19555</name>
</gene>
<keyword evidence="4" id="KW-1185">Reference proteome</keyword>
<comment type="caution">
    <text evidence="2">The sequence shown here is derived from an EMBL/GenBank/DDBJ whole genome shotgun (WGS) entry which is preliminary data.</text>
</comment>
<dbReference type="PATRIC" id="fig|1705562.3.peg.84"/>
<organism evidence="2 4">
    <name type="scientific">Haloarcula rubripromontorii</name>
    <dbReference type="NCBI Taxonomy" id="1705562"/>
    <lineage>
        <taxon>Archaea</taxon>
        <taxon>Methanobacteriati</taxon>
        <taxon>Methanobacteriota</taxon>
        <taxon>Stenosarchaea group</taxon>
        <taxon>Halobacteria</taxon>
        <taxon>Halobacteriales</taxon>
        <taxon>Haloarculaceae</taxon>
        <taxon>Haloarcula</taxon>
    </lineage>
</organism>
<keyword evidence="1" id="KW-1133">Transmembrane helix</keyword>
<evidence type="ECO:0000313" key="3">
    <source>
        <dbReference type="EMBL" id="NLV08316.1"/>
    </source>
</evidence>
<evidence type="ECO:0000313" key="2">
    <source>
        <dbReference type="EMBL" id="KOX91441.1"/>
    </source>
</evidence>